<protein>
    <submittedName>
        <fullName evidence="1">Uncharacterized protein</fullName>
    </submittedName>
</protein>
<name>X1GME1_9ZZZZ</name>
<sequence length="50" mass="5230">GYFTIMGDSLEKCIRILEQENVDVIGAKVPDAQAGFEAGMGALLAASITD</sequence>
<dbReference type="EMBL" id="BARU01006597">
    <property type="protein sequence ID" value="GAH34168.1"/>
    <property type="molecule type" value="Genomic_DNA"/>
</dbReference>
<accession>X1GME1</accession>
<comment type="caution">
    <text evidence="1">The sequence shown here is derived from an EMBL/GenBank/DDBJ whole genome shotgun (WGS) entry which is preliminary data.</text>
</comment>
<evidence type="ECO:0000313" key="1">
    <source>
        <dbReference type="EMBL" id="GAH34168.1"/>
    </source>
</evidence>
<organism evidence="1">
    <name type="scientific">marine sediment metagenome</name>
    <dbReference type="NCBI Taxonomy" id="412755"/>
    <lineage>
        <taxon>unclassified sequences</taxon>
        <taxon>metagenomes</taxon>
        <taxon>ecological metagenomes</taxon>
    </lineage>
</organism>
<dbReference type="AlphaFoldDB" id="X1GME1"/>
<gene>
    <name evidence="1" type="ORF">S03H2_12984</name>
</gene>
<reference evidence="1" key="1">
    <citation type="journal article" date="2014" name="Front. Microbiol.">
        <title>High frequency of phylogenetically diverse reductive dehalogenase-homologous genes in deep subseafloor sedimentary metagenomes.</title>
        <authorList>
            <person name="Kawai M."/>
            <person name="Futagami T."/>
            <person name="Toyoda A."/>
            <person name="Takaki Y."/>
            <person name="Nishi S."/>
            <person name="Hori S."/>
            <person name="Arai W."/>
            <person name="Tsubouchi T."/>
            <person name="Morono Y."/>
            <person name="Uchiyama I."/>
            <person name="Ito T."/>
            <person name="Fujiyama A."/>
            <person name="Inagaki F."/>
            <person name="Takami H."/>
        </authorList>
    </citation>
    <scope>NUCLEOTIDE SEQUENCE</scope>
    <source>
        <strain evidence="1">Expedition CK06-06</strain>
    </source>
</reference>
<feature type="non-terminal residue" evidence="1">
    <location>
        <position position="1"/>
    </location>
</feature>
<proteinExistence type="predicted"/>